<organism evidence="2">
    <name type="scientific">Noctiluca scintillans</name>
    <name type="common">Sea sparkle</name>
    <name type="synonym">Red tide dinoflagellate</name>
    <dbReference type="NCBI Taxonomy" id="2966"/>
    <lineage>
        <taxon>Eukaryota</taxon>
        <taxon>Sar</taxon>
        <taxon>Alveolata</taxon>
        <taxon>Dinophyceae</taxon>
        <taxon>Noctilucales</taxon>
        <taxon>Noctilucaceae</taxon>
        <taxon>Noctiluca</taxon>
    </lineage>
</organism>
<dbReference type="EMBL" id="HBFQ01042318">
    <property type="protein sequence ID" value="CAD8855572.1"/>
    <property type="molecule type" value="Transcribed_RNA"/>
</dbReference>
<dbReference type="AlphaFoldDB" id="A0A7S1AIT6"/>
<protein>
    <submittedName>
        <fullName evidence="2">Uncharacterized protein</fullName>
    </submittedName>
</protein>
<sequence length="283" mass="31969">MEEHGCAELLGSIQEEDEEHSEGDEQRLDRRVNMPEFHLIASHFERRLNPLTAWLSDLCRRVDAHASRMTETDYAVNAMRKEISALKDVSSAISPSLNDLRRELGESEHQDQVVPLLWSEALVIALEEVEAMRKDIPCRIETCRAEVLDAVSQLRKTTTLLSEDVVHCRAETNAINECLESVKQELANGLTDCEFSPDTAPPAQYDELALKAKEMKPSLISNGDNLADMYSKSNTLNQAIDVGPDKNVFHELTLVAEDSDEEIFLMEEDVTDDRQPVKVWAYL</sequence>
<feature type="region of interest" description="Disordered" evidence="1">
    <location>
        <begin position="1"/>
        <end position="29"/>
    </location>
</feature>
<gene>
    <name evidence="2" type="ORF">NSCI0253_LOCUS29924</name>
</gene>
<accession>A0A7S1AIT6</accession>
<proteinExistence type="predicted"/>
<evidence type="ECO:0000256" key="1">
    <source>
        <dbReference type="SAM" id="MobiDB-lite"/>
    </source>
</evidence>
<name>A0A7S1AIT6_NOCSC</name>
<reference evidence="2" key="1">
    <citation type="submission" date="2021-01" db="EMBL/GenBank/DDBJ databases">
        <authorList>
            <person name="Corre E."/>
            <person name="Pelletier E."/>
            <person name="Niang G."/>
            <person name="Scheremetjew M."/>
            <person name="Finn R."/>
            <person name="Kale V."/>
            <person name="Holt S."/>
            <person name="Cochrane G."/>
            <person name="Meng A."/>
            <person name="Brown T."/>
            <person name="Cohen L."/>
        </authorList>
    </citation>
    <scope>NUCLEOTIDE SEQUENCE</scope>
</reference>
<evidence type="ECO:0000313" key="2">
    <source>
        <dbReference type="EMBL" id="CAD8855572.1"/>
    </source>
</evidence>